<dbReference type="CDD" id="cd00175">
    <property type="entry name" value="SNc"/>
    <property type="match status" value="1"/>
</dbReference>
<evidence type="ECO:0000313" key="8">
    <source>
        <dbReference type="Proteomes" id="UP000199687"/>
    </source>
</evidence>
<evidence type="ECO:0000256" key="3">
    <source>
        <dbReference type="ARBA" id="ARBA00022801"/>
    </source>
</evidence>
<feature type="compositionally biased region" description="Basic and acidic residues" evidence="4">
    <location>
        <begin position="225"/>
        <end position="245"/>
    </location>
</feature>
<feature type="domain" description="TNase-like" evidence="6">
    <location>
        <begin position="50"/>
        <end position="182"/>
    </location>
</feature>
<dbReference type="RefSeq" id="WP_089740007.1">
    <property type="nucleotide sequence ID" value="NZ_FOGL01000004.1"/>
</dbReference>
<proteinExistence type="predicted"/>
<dbReference type="PANTHER" id="PTHR12302">
    <property type="entry name" value="EBNA2 BINDING PROTEIN P100"/>
    <property type="match status" value="1"/>
</dbReference>
<dbReference type="Gene3D" id="2.40.50.90">
    <property type="match status" value="1"/>
</dbReference>
<dbReference type="PROSITE" id="PS51257">
    <property type="entry name" value="PROKAR_LIPOPROTEIN"/>
    <property type="match status" value="1"/>
</dbReference>
<dbReference type="InterPro" id="IPR008613">
    <property type="entry name" value="Excalibur_Ca-bd_domain"/>
</dbReference>
<evidence type="ECO:0000256" key="1">
    <source>
        <dbReference type="ARBA" id="ARBA00022722"/>
    </source>
</evidence>
<gene>
    <name evidence="7" type="ORF">SAMN04487944_104110</name>
</gene>
<keyword evidence="2" id="KW-0255">Endonuclease</keyword>
<reference evidence="7 8" key="1">
    <citation type="submission" date="2016-10" db="EMBL/GenBank/DDBJ databases">
        <authorList>
            <person name="de Groot N.N."/>
        </authorList>
    </citation>
    <scope>NUCLEOTIDE SEQUENCE [LARGE SCALE GENOMIC DNA]</scope>
    <source>
        <strain evidence="7 8">CGMCC 1.7727</strain>
    </source>
</reference>
<evidence type="ECO:0000313" key="7">
    <source>
        <dbReference type="EMBL" id="SER43527.1"/>
    </source>
</evidence>
<dbReference type="SMART" id="SM00318">
    <property type="entry name" value="SNc"/>
    <property type="match status" value="1"/>
</dbReference>
<name>A0A1H9P610_9BACI</name>
<dbReference type="Proteomes" id="UP000199687">
    <property type="component" value="Unassembled WGS sequence"/>
</dbReference>
<dbReference type="Pfam" id="PF00565">
    <property type="entry name" value="SNase"/>
    <property type="match status" value="1"/>
</dbReference>
<sequence length="245" mass="27459">MDWKKWLYSTLFIIIVLSGCGTASSVQDNNTGNDAAANKDTSSIEQPTNEFITAEVIRVVDGDTVNVKYSGKEESIRLLLVDTPETKHPDLPVQPFGPEATKFAEETLAGEEIQLEFDGPERDKYDRVLVYIWINGENFNQLLIENGLARYAYVYDPPYTHQAEMKAAEDQARSDSRGIWSIPGYVTEDGFDHKQESKNNHTVPSDEVYFQNCTEAHEAGVTPLHEGDPGYRQQMDGDKDGIACE</sequence>
<accession>A0A1H9P610</accession>
<evidence type="ECO:0000256" key="5">
    <source>
        <dbReference type="SAM" id="SignalP"/>
    </source>
</evidence>
<dbReference type="Pfam" id="PF05901">
    <property type="entry name" value="Excalibur"/>
    <property type="match status" value="1"/>
</dbReference>
<dbReference type="GO" id="GO:0003676">
    <property type="term" value="F:nucleic acid binding"/>
    <property type="evidence" value="ECO:0007669"/>
    <property type="project" value="InterPro"/>
</dbReference>
<dbReference type="OrthoDB" id="4376109at2"/>
<dbReference type="GO" id="GO:0016787">
    <property type="term" value="F:hydrolase activity"/>
    <property type="evidence" value="ECO:0007669"/>
    <property type="project" value="UniProtKB-KW"/>
</dbReference>
<protein>
    <submittedName>
        <fullName evidence="7">Micrococcal nuclease</fullName>
    </submittedName>
</protein>
<organism evidence="7 8">
    <name type="scientific">Gracilibacillus ureilyticus</name>
    <dbReference type="NCBI Taxonomy" id="531814"/>
    <lineage>
        <taxon>Bacteria</taxon>
        <taxon>Bacillati</taxon>
        <taxon>Bacillota</taxon>
        <taxon>Bacilli</taxon>
        <taxon>Bacillales</taxon>
        <taxon>Bacillaceae</taxon>
        <taxon>Gracilibacillus</taxon>
    </lineage>
</organism>
<keyword evidence="3" id="KW-0378">Hydrolase</keyword>
<evidence type="ECO:0000259" key="6">
    <source>
        <dbReference type="PROSITE" id="PS50830"/>
    </source>
</evidence>
<dbReference type="PROSITE" id="PS01123">
    <property type="entry name" value="TNASE_1"/>
    <property type="match status" value="1"/>
</dbReference>
<evidence type="ECO:0000256" key="2">
    <source>
        <dbReference type="ARBA" id="ARBA00022759"/>
    </source>
</evidence>
<dbReference type="SUPFAM" id="SSF50199">
    <property type="entry name" value="Staphylococcal nuclease"/>
    <property type="match status" value="1"/>
</dbReference>
<dbReference type="GO" id="GO:0004519">
    <property type="term" value="F:endonuclease activity"/>
    <property type="evidence" value="ECO:0007669"/>
    <property type="project" value="UniProtKB-KW"/>
</dbReference>
<dbReference type="AlphaFoldDB" id="A0A1H9P610"/>
<keyword evidence="1" id="KW-0540">Nuclease</keyword>
<dbReference type="EMBL" id="FOGL01000004">
    <property type="protein sequence ID" value="SER43527.1"/>
    <property type="molecule type" value="Genomic_DNA"/>
</dbReference>
<feature type="signal peptide" evidence="5">
    <location>
        <begin position="1"/>
        <end position="23"/>
    </location>
</feature>
<feature type="region of interest" description="Disordered" evidence="4">
    <location>
        <begin position="221"/>
        <end position="245"/>
    </location>
</feature>
<dbReference type="InterPro" id="IPR035437">
    <property type="entry name" value="SNase_OB-fold_sf"/>
</dbReference>
<dbReference type="SMART" id="SM00894">
    <property type="entry name" value="Excalibur"/>
    <property type="match status" value="1"/>
</dbReference>
<dbReference type="InterPro" id="IPR002071">
    <property type="entry name" value="Thermonucl_AS"/>
</dbReference>
<keyword evidence="5" id="KW-0732">Signal</keyword>
<feature type="chain" id="PRO_5038573481" evidence="5">
    <location>
        <begin position="24"/>
        <end position="245"/>
    </location>
</feature>
<dbReference type="PROSITE" id="PS50830">
    <property type="entry name" value="TNASE_3"/>
    <property type="match status" value="1"/>
</dbReference>
<dbReference type="PANTHER" id="PTHR12302:SF3">
    <property type="entry name" value="SERINE_THREONINE-PROTEIN KINASE 31"/>
    <property type="match status" value="1"/>
</dbReference>
<keyword evidence="8" id="KW-1185">Reference proteome</keyword>
<evidence type="ECO:0000256" key="4">
    <source>
        <dbReference type="SAM" id="MobiDB-lite"/>
    </source>
</evidence>
<dbReference type="STRING" id="531814.SAMN04487944_104110"/>
<dbReference type="InterPro" id="IPR016071">
    <property type="entry name" value="Staphylococal_nuclease_OB-fold"/>
</dbReference>